<dbReference type="EMBL" id="FMSP01000006">
    <property type="protein sequence ID" value="SCV70663.1"/>
    <property type="molecule type" value="Genomic_DNA"/>
</dbReference>
<evidence type="ECO:0000313" key="3">
    <source>
        <dbReference type="EMBL" id="SCV70663.1"/>
    </source>
</evidence>
<gene>
    <name evidence="3" type="ORF">BQ2448_3425</name>
</gene>
<proteinExistence type="predicted"/>
<evidence type="ECO:0000256" key="1">
    <source>
        <dbReference type="SAM" id="MobiDB-lite"/>
    </source>
</evidence>
<sequence>MGQSRTNALVLHPFGCTAWLTAAPDLRKKLDPKATRVVFTGYDLASKAFRFYDPSTRKIVLGRNAKFLDSDFSALRNNQSATECEDVPESVVLSSVEVQPQAVAKNWTPLSRAPPHRLPPYRSPRPQGRQSPLPPMTPTMSGTGLLSRRQQAIAKMTGRDAGLM</sequence>
<feature type="compositionally biased region" description="Polar residues" evidence="1">
    <location>
        <begin position="138"/>
        <end position="147"/>
    </location>
</feature>
<dbReference type="OrthoDB" id="3243429at2759"/>
<evidence type="ECO:0000313" key="4">
    <source>
        <dbReference type="Proteomes" id="UP000198372"/>
    </source>
</evidence>
<keyword evidence="4" id="KW-1185">Reference proteome</keyword>
<evidence type="ECO:0000259" key="2">
    <source>
        <dbReference type="Pfam" id="PF25597"/>
    </source>
</evidence>
<dbReference type="InterPro" id="IPR057670">
    <property type="entry name" value="SH3_retrovirus"/>
</dbReference>
<feature type="region of interest" description="Disordered" evidence="1">
    <location>
        <begin position="107"/>
        <end position="147"/>
    </location>
</feature>
<dbReference type="AlphaFoldDB" id="A0A238FF86"/>
<dbReference type="Proteomes" id="UP000198372">
    <property type="component" value="Unassembled WGS sequence"/>
</dbReference>
<accession>A0A238FF86</accession>
<dbReference type="Pfam" id="PF25597">
    <property type="entry name" value="SH3_retrovirus"/>
    <property type="match status" value="1"/>
</dbReference>
<dbReference type="STRING" id="269621.A0A238FF86"/>
<reference evidence="4" key="1">
    <citation type="submission" date="2016-09" db="EMBL/GenBank/DDBJ databases">
        <authorList>
            <person name="Jeantristanb JTB J.-T."/>
            <person name="Ricardo R."/>
        </authorList>
    </citation>
    <scope>NUCLEOTIDE SEQUENCE [LARGE SCALE GENOMIC DNA]</scope>
</reference>
<organism evidence="3 4">
    <name type="scientific">Microbotryum intermedium</name>
    <dbReference type="NCBI Taxonomy" id="269621"/>
    <lineage>
        <taxon>Eukaryota</taxon>
        <taxon>Fungi</taxon>
        <taxon>Dikarya</taxon>
        <taxon>Basidiomycota</taxon>
        <taxon>Pucciniomycotina</taxon>
        <taxon>Microbotryomycetes</taxon>
        <taxon>Microbotryales</taxon>
        <taxon>Microbotryaceae</taxon>
        <taxon>Microbotryum</taxon>
    </lineage>
</organism>
<protein>
    <submittedName>
        <fullName evidence="3">BQ2448_3425 protein</fullName>
    </submittedName>
</protein>
<name>A0A238FF86_9BASI</name>
<feature type="domain" description="Retroviral polymerase SH3-like" evidence="2">
    <location>
        <begin position="16"/>
        <end position="74"/>
    </location>
</feature>